<dbReference type="PANTHER" id="PTHR11537:SF252">
    <property type="entry name" value="POTASSIUM VOLTAGE-GATED CHANNEL PROTEIN SHAW"/>
    <property type="match status" value="1"/>
</dbReference>
<accession>A0A820P1D6</accession>
<keyword evidence="6 8" id="KW-0472">Membrane</keyword>
<dbReference type="SUPFAM" id="SSF81324">
    <property type="entry name" value="Voltage-gated potassium channels"/>
    <property type="match status" value="1"/>
</dbReference>
<dbReference type="GO" id="GO:0001508">
    <property type="term" value="P:action potential"/>
    <property type="evidence" value="ECO:0007669"/>
    <property type="project" value="TreeGrafter"/>
</dbReference>
<dbReference type="Gene3D" id="1.10.287.70">
    <property type="match status" value="1"/>
</dbReference>
<comment type="subcellular location">
    <subcellularLocation>
        <location evidence="1">Membrane</location>
        <topology evidence="1">Multi-pass membrane protein</topology>
    </subcellularLocation>
</comment>
<reference evidence="9" key="1">
    <citation type="submission" date="2021-02" db="EMBL/GenBank/DDBJ databases">
        <authorList>
            <person name="Nowell W R."/>
        </authorList>
    </citation>
    <scope>NUCLEOTIDE SEQUENCE</scope>
</reference>
<dbReference type="InterPro" id="IPR028325">
    <property type="entry name" value="VG_K_chnl"/>
</dbReference>
<evidence type="ECO:0000256" key="5">
    <source>
        <dbReference type="ARBA" id="ARBA00023065"/>
    </source>
</evidence>
<dbReference type="Proteomes" id="UP000663874">
    <property type="component" value="Unassembled WGS sequence"/>
</dbReference>
<keyword evidence="7" id="KW-0407">Ion channel</keyword>
<dbReference type="GO" id="GO:0032809">
    <property type="term" value="C:neuronal cell body membrane"/>
    <property type="evidence" value="ECO:0007669"/>
    <property type="project" value="TreeGrafter"/>
</dbReference>
<keyword evidence="5" id="KW-0406">Ion transport</keyword>
<evidence type="ECO:0000313" key="9">
    <source>
        <dbReference type="EMBL" id="CAF4396755.1"/>
    </source>
</evidence>
<dbReference type="GO" id="GO:0008076">
    <property type="term" value="C:voltage-gated potassium channel complex"/>
    <property type="evidence" value="ECO:0007669"/>
    <property type="project" value="InterPro"/>
</dbReference>
<feature type="non-terminal residue" evidence="9">
    <location>
        <position position="1"/>
    </location>
</feature>
<keyword evidence="3 8" id="KW-0812">Transmembrane</keyword>
<evidence type="ECO:0000313" key="10">
    <source>
        <dbReference type="Proteomes" id="UP000663874"/>
    </source>
</evidence>
<proteinExistence type="predicted"/>
<sequence length="82" mass="9248">GFGDTVPKSLSGMIFGAITTIVGVLIIDLPMPIIVETFANFNSHLQARQQLPKQRRRITPAVIPRKIKPLMLPNIHNHQHRF</sequence>
<dbReference type="GO" id="GO:0005251">
    <property type="term" value="F:delayed rectifier potassium channel activity"/>
    <property type="evidence" value="ECO:0007669"/>
    <property type="project" value="TreeGrafter"/>
</dbReference>
<feature type="transmembrane region" description="Helical" evidence="8">
    <location>
        <begin position="12"/>
        <end position="35"/>
    </location>
</feature>
<evidence type="ECO:0000256" key="1">
    <source>
        <dbReference type="ARBA" id="ARBA00004141"/>
    </source>
</evidence>
<dbReference type="EMBL" id="CAJOBE010064447">
    <property type="protein sequence ID" value="CAF4396755.1"/>
    <property type="molecule type" value="Genomic_DNA"/>
</dbReference>
<evidence type="ECO:0000256" key="6">
    <source>
        <dbReference type="ARBA" id="ARBA00023136"/>
    </source>
</evidence>
<evidence type="ECO:0000256" key="2">
    <source>
        <dbReference type="ARBA" id="ARBA00022448"/>
    </source>
</evidence>
<dbReference type="AlphaFoldDB" id="A0A820P1D6"/>
<name>A0A820P1D6_9BILA</name>
<evidence type="ECO:0000256" key="8">
    <source>
        <dbReference type="SAM" id="Phobius"/>
    </source>
</evidence>
<keyword evidence="2" id="KW-0813">Transport</keyword>
<gene>
    <name evidence="9" type="ORF">FNK824_LOCUS43817</name>
</gene>
<evidence type="ECO:0000256" key="7">
    <source>
        <dbReference type="ARBA" id="ARBA00023303"/>
    </source>
</evidence>
<protein>
    <submittedName>
        <fullName evidence="9">Uncharacterized protein</fullName>
    </submittedName>
</protein>
<dbReference type="GO" id="GO:0032590">
    <property type="term" value="C:dendrite membrane"/>
    <property type="evidence" value="ECO:0007669"/>
    <property type="project" value="TreeGrafter"/>
</dbReference>
<comment type="caution">
    <text evidence="9">The sequence shown here is derived from an EMBL/GenBank/DDBJ whole genome shotgun (WGS) entry which is preliminary data.</text>
</comment>
<dbReference type="GO" id="GO:0043679">
    <property type="term" value="C:axon terminus"/>
    <property type="evidence" value="ECO:0007669"/>
    <property type="project" value="TreeGrafter"/>
</dbReference>
<dbReference type="PANTHER" id="PTHR11537">
    <property type="entry name" value="VOLTAGE-GATED POTASSIUM CHANNEL"/>
    <property type="match status" value="1"/>
</dbReference>
<evidence type="ECO:0000256" key="3">
    <source>
        <dbReference type="ARBA" id="ARBA00022692"/>
    </source>
</evidence>
<evidence type="ECO:0000256" key="4">
    <source>
        <dbReference type="ARBA" id="ARBA00022989"/>
    </source>
</evidence>
<keyword evidence="4 8" id="KW-1133">Transmembrane helix</keyword>
<organism evidence="9 10">
    <name type="scientific">Rotaria sordida</name>
    <dbReference type="NCBI Taxonomy" id="392033"/>
    <lineage>
        <taxon>Eukaryota</taxon>
        <taxon>Metazoa</taxon>
        <taxon>Spiralia</taxon>
        <taxon>Gnathifera</taxon>
        <taxon>Rotifera</taxon>
        <taxon>Eurotatoria</taxon>
        <taxon>Bdelloidea</taxon>
        <taxon>Philodinida</taxon>
        <taxon>Philodinidae</taxon>
        <taxon>Rotaria</taxon>
    </lineage>
</organism>
<dbReference type="GO" id="GO:0042734">
    <property type="term" value="C:presynaptic membrane"/>
    <property type="evidence" value="ECO:0007669"/>
    <property type="project" value="TreeGrafter"/>
</dbReference>
<dbReference type="GO" id="GO:0045211">
    <property type="term" value="C:postsynaptic membrane"/>
    <property type="evidence" value="ECO:0007669"/>
    <property type="project" value="TreeGrafter"/>
</dbReference>